<keyword evidence="6" id="KW-0276">Fatty acid metabolism</keyword>
<evidence type="ECO:0000256" key="1">
    <source>
        <dbReference type="ARBA" id="ARBA00001974"/>
    </source>
</evidence>
<dbReference type="Gene3D" id="2.40.110.10">
    <property type="entry name" value="Butyryl-CoA Dehydrogenase, subunit A, domain 2"/>
    <property type="match status" value="1"/>
</dbReference>
<keyword evidence="7" id="KW-0560">Oxidoreductase</keyword>
<comment type="caution">
    <text evidence="12">The sequence shown here is derived from an EMBL/GenBank/DDBJ whole genome shotgun (WGS) entry which is preliminary data.</text>
</comment>
<keyword evidence="8" id="KW-0443">Lipid metabolism</keyword>
<dbReference type="GO" id="GO:0003997">
    <property type="term" value="F:acyl-CoA oxidase activity"/>
    <property type="evidence" value="ECO:0007669"/>
    <property type="project" value="InterPro"/>
</dbReference>
<dbReference type="GO" id="GO:0005777">
    <property type="term" value="C:peroxisome"/>
    <property type="evidence" value="ECO:0007669"/>
    <property type="project" value="UniProtKB-SubCell"/>
</dbReference>
<dbReference type="GO" id="GO:0033540">
    <property type="term" value="P:fatty acid beta-oxidation using acyl-CoA oxidase"/>
    <property type="evidence" value="ECO:0007669"/>
    <property type="project" value="TreeGrafter"/>
</dbReference>
<protein>
    <recommendedName>
        <fullName evidence="14">Acyl-CoA oxidase/dehydrogenase middle domain-containing protein</fullName>
    </recommendedName>
</protein>
<dbReference type="InterPro" id="IPR012258">
    <property type="entry name" value="Acyl-CoA_oxidase"/>
</dbReference>
<dbReference type="InterPro" id="IPR055060">
    <property type="entry name" value="ACOX_C_alpha1"/>
</dbReference>
<dbReference type="InterPro" id="IPR009100">
    <property type="entry name" value="AcylCoA_DH/oxidase_NM_dom_sf"/>
</dbReference>
<keyword evidence="5" id="KW-0274">FAD</keyword>
<dbReference type="Pfam" id="PF22924">
    <property type="entry name" value="ACOX_C_alpha1"/>
    <property type="match status" value="1"/>
</dbReference>
<dbReference type="Proteomes" id="UP000836404">
    <property type="component" value="Unassembled WGS sequence"/>
</dbReference>
<evidence type="ECO:0000256" key="3">
    <source>
        <dbReference type="ARBA" id="ARBA00006288"/>
    </source>
</evidence>
<feature type="domain" description="Acyl-coenzyme A oxidase N-terminal" evidence="10">
    <location>
        <begin position="4"/>
        <end position="42"/>
    </location>
</feature>
<organism evidence="12 13">
    <name type="scientific">Tilletia laevis</name>
    <dbReference type="NCBI Taxonomy" id="157183"/>
    <lineage>
        <taxon>Eukaryota</taxon>
        <taxon>Fungi</taxon>
        <taxon>Dikarya</taxon>
        <taxon>Basidiomycota</taxon>
        <taxon>Ustilaginomycotina</taxon>
        <taxon>Exobasidiomycetes</taxon>
        <taxon>Tilletiales</taxon>
        <taxon>Tilletiaceae</taxon>
        <taxon>Tilletia</taxon>
    </lineage>
</organism>
<dbReference type="PANTHER" id="PTHR10909:SF250">
    <property type="entry name" value="PEROXISOMAL ACYL-COENZYME A OXIDASE 1"/>
    <property type="match status" value="1"/>
</dbReference>
<evidence type="ECO:0000256" key="8">
    <source>
        <dbReference type="ARBA" id="ARBA00023098"/>
    </source>
</evidence>
<name>A0A9N8LZX8_9BASI</name>
<keyword evidence="4" id="KW-0285">Flavoprotein</keyword>
<evidence type="ECO:0000256" key="4">
    <source>
        <dbReference type="ARBA" id="ARBA00022630"/>
    </source>
</evidence>
<evidence type="ECO:0000256" key="7">
    <source>
        <dbReference type="ARBA" id="ARBA00023002"/>
    </source>
</evidence>
<dbReference type="SUPFAM" id="SSF47203">
    <property type="entry name" value="Acyl-CoA dehydrogenase C-terminal domain-like"/>
    <property type="match status" value="1"/>
</dbReference>
<dbReference type="EMBL" id="CAJHJF010005561">
    <property type="protein sequence ID" value="CAD6950879.1"/>
    <property type="molecule type" value="Genomic_DNA"/>
</dbReference>
<keyword evidence="9" id="KW-0576">Peroxisome</keyword>
<comment type="similarity">
    <text evidence="3">Belongs to the acyl-CoA oxidase family.</text>
</comment>
<comment type="cofactor">
    <cofactor evidence="1">
        <name>FAD</name>
        <dbReference type="ChEBI" id="CHEBI:57692"/>
    </cofactor>
</comment>
<evidence type="ECO:0000259" key="10">
    <source>
        <dbReference type="Pfam" id="PF14749"/>
    </source>
</evidence>
<gene>
    <name evidence="12" type="ORF">JKILLFL_G479</name>
</gene>
<evidence type="ECO:0008006" key="14">
    <source>
        <dbReference type="Google" id="ProtNLM"/>
    </source>
</evidence>
<dbReference type="FunFam" id="2.40.110.10:FF:000003">
    <property type="entry name" value="Acyl-coenzyme A oxidase"/>
    <property type="match status" value="1"/>
</dbReference>
<dbReference type="GO" id="GO:0071949">
    <property type="term" value="F:FAD binding"/>
    <property type="evidence" value="ECO:0007669"/>
    <property type="project" value="InterPro"/>
</dbReference>
<dbReference type="AlphaFoldDB" id="A0A9N8LZX8"/>
<evidence type="ECO:0000256" key="6">
    <source>
        <dbReference type="ARBA" id="ARBA00022832"/>
    </source>
</evidence>
<dbReference type="Gene3D" id="1.10.540.10">
    <property type="entry name" value="Acyl-CoA dehydrogenase/oxidase, N-terminal domain"/>
    <property type="match status" value="1"/>
</dbReference>
<dbReference type="PANTHER" id="PTHR10909">
    <property type="entry name" value="ELECTRON TRANSPORT OXIDOREDUCTASE"/>
    <property type="match status" value="1"/>
</dbReference>
<sequence>MLSLDLQSPITIHWIAFVPVIMSQGTPDQIDRWGSRAMRHEIMGAYLQTELGHGSNVAGLETTATFDKASAIIHSSTLTSTKWWAGGLGTTATHAVVQAQLILDGKGIGPHLFFVPLRSVETGQLFEGVHAGDIGPKAYGAFGGLDNGWARSDHYRIPRENMFMKHSQVTKEGQYVKPPSSKMSYLGLTFIRSQMIDRCGWMLSRGITIAIRYSSVRRQFRGPDSTTKSDEERAVIS</sequence>
<evidence type="ECO:0000256" key="5">
    <source>
        <dbReference type="ARBA" id="ARBA00022827"/>
    </source>
</evidence>
<evidence type="ECO:0000256" key="9">
    <source>
        <dbReference type="ARBA" id="ARBA00023140"/>
    </source>
</evidence>
<dbReference type="InterPro" id="IPR029320">
    <property type="entry name" value="Acyl-CoA_ox_N"/>
</dbReference>
<evidence type="ECO:0000259" key="11">
    <source>
        <dbReference type="Pfam" id="PF22924"/>
    </source>
</evidence>
<accession>A0A9N8LZX8</accession>
<reference evidence="12 13" key="1">
    <citation type="submission" date="2020-10" db="EMBL/GenBank/DDBJ databases">
        <authorList>
            <person name="Sedaghatjoo S."/>
        </authorList>
    </citation>
    <scope>NUCLEOTIDE SEQUENCE [LARGE SCALE GENOMIC DNA]</scope>
    <source>
        <strain evidence="12 13">LLFL</strain>
    </source>
</reference>
<dbReference type="GO" id="GO:0005504">
    <property type="term" value="F:fatty acid binding"/>
    <property type="evidence" value="ECO:0007669"/>
    <property type="project" value="TreeGrafter"/>
</dbReference>
<dbReference type="InterPro" id="IPR036250">
    <property type="entry name" value="AcylCo_DH-like_C"/>
</dbReference>
<dbReference type="GO" id="GO:0055088">
    <property type="term" value="P:lipid homeostasis"/>
    <property type="evidence" value="ECO:0007669"/>
    <property type="project" value="TreeGrafter"/>
</dbReference>
<dbReference type="InterPro" id="IPR037069">
    <property type="entry name" value="AcylCoA_DH/ox_N_sf"/>
</dbReference>
<dbReference type="InterPro" id="IPR046373">
    <property type="entry name" value="Acyl-CoA_Oxase/DH_mid-dom_sf"/>
</dbReference>
<evidence type="ECO:0000313" key="12">
    <source>
        <dbReference type="EMBL" id="CAD6950879.1"/>
    </source>
</evidence>
<feature type="domain" description="Acyl-CoA oxidase C-alpha1" evidence="11">
    <location>
        <begin position="185"/>
        <end position="236"/>
    </location>
</feature>
<evidence type="ECO:0000256" key="2">
    <source>
        <dbReference type="ARBA" id="ARBA00004275"/>
    </source>
</evidence>
<dbReference type="Gene3D" id="1.20.140.10">
    <property type="entry name" value="Butyryl-CoA Dehydrogenase, subunit A, domain 3"/>
    <property type="match status" value="1"/>
</dbReference>
<dbReference type="Pfam" id="PF14749">
    <property type="entry name" value="Acyl-CoA_ox_N"/>
    <property type="match status" value="1"/>
</dbReference>
<keyword evidence="13" id="KW-1185">Reference proteome</keyword>
<proteinExistence type="inferred from homology"/>
<dbReference type="SUPFAM" id="SSF56645">
    <property type="entry name" value="Acyl-CoA dehydrogenase NM domain-like"/>
    <property type="match status" value="1"/>
</dbReference>
<evidence type="ECO:0000313" key="13">
    <source>
        <dbReference type="Proteomes" id="UP000836404"/>
    </source>
</evidence>
<comment type="subcellular location">
    <subcellularLocation>
        <location evidence="2">Peroxisome</location>
    </subcellularLocation>
</comment>